<evidence type="ECO:0000256" key="5">
    <source>
        <dbReference type="ARBA" id="ARBA00023015"/>
    </source>
</evidence>
<evidence type="ECO:0000313" key="19">
    <source>
        <dbReference type="RefSeq" id="XP_021040853.1"/>
    </source>
</evidence>
<evidence type="ECO:0000256" key="11">
    <source>
        <dbReference type="ARBA" id="ARBA00062375"/>
    </source>
</evidence>
<keyword evidence="7" id="KW-0010">Activator</keyword>
<dbReference type="GO" id="GO:0030154">
    <property type="term" value="P:cell differentiation"/>
    <property type="evidence" value="ECO:0007669"/>
    <property type="project" value="TreeGrafter"/>
</dbReference>
<dbReference type="PRINTS" id="PR00546">
    <property type="entry name" value="THYROIDHORMR"/>
</dbReference>
<feature type="domain" description="Nuclear receptor" evidence="16">
    <location>
        <begin position="35"/>
        <end position="111"/>
    </location>
</feature>
<feature type="domain" description="NR LBD" evidence="17">
    <location>
        <begin position="143"/>
        <end position="389"/>
    </location>
</feature>
<gene>
    <name evidence="19" type="primary">Nr1i2</name>
</gene>
<keyword evidence="10 15" id="KW-0539">Nucleus</keyword>
<dbReference type="PANTHER" id="PTHR24082:SF39">
    <property type="entry name" value="NUCLEAR RECEPTOR SUBFAMILY 1 GROUP I MEMBER 2"/>
    <property type="match status" value="1"/>
</dbReference>
<dbReference type="InterPro" id="IPR001628">
    <property type="entry name" value="Znf_hrmn_rcpt"/>
</dbReference>
<evidence type="ECO:0000256" key="12">
    <source>
        <dbReference type="ARBA" id="ARBA00074444"/>
    </source>
</evidence>
<evidence type="ECO:0000256" key="1">
    <source>
        <dbReference type="ARBA" id="ARBA00008092"/>
    </source>
</evidence>
<dbReference type="Gene3D" id="1.10.565.10">
    <property type="entry name" value="Retinoid X Receptor"/>
    <property type="match status" value="1"/>
</dbReference>
<evidence type="ECO:0000256" key="10">
    <source>
        <dbReference type="ARBA" id="ARBA00023242"/>
    </source>
</evidence>
<evidence type="ECO:0000259" key="16">
    <source>
        <dbReference type="PROSITE" id="PS51030"/>
    </source>
</evidence>
<evidence type="ECO:0000313" key="18">
    <source>
        <dbReference type="Proteomes" id="UP000515126"/>
    </source>
</evidence>
<dbReference type="SUPFAM" id="SSF48508">
    <property type="entry name" value="Nuclear receptor ligand-binding domain"/>
    <property type="match status" value="1"/>
</dbReference>
<dbReference type="PROSITE" id="PS51030">
    <property type="entry name" value="NUCLEAR_REC_DBD_2"/>
    <property type="match status" value="1"/>
</dbReference>
<dbReference type="PANTHER" id="PTHR24082">
    <property type="entry name" value="NUCLEAR HORMONE RECEPTOR"/>
    <property type="match status" value="1"/>
</dbReference>
<keyword evidence="5 15" id="KW-0805">Transcription regulation</keyword>
<dbReference type="InterPro" id="IPR001723">
    <property type="entry name" value="Nuclear_hrmn_rcpt"/>
</dbReference>
<protein>
    <recommendedName>
        <fullName evidence="12">Nuclear receptor subfamily 1 group I member 2</fullName>
    </recommendedName>
    <alternativeName>
        <fullName evidence="14">Orphan nuclear receptor PXR</fullName>
    </alternativeName>
    <alternativeName>
        <fullName evidence="13">Pregnane X receptor</fullName>
    </alternativeName>
</protein>
<dbReference type="GO" id="GO:0000978">
    <property type="term" value="F:RNA polymerase II cis-regulatory region sequence-specific DNA binding"/>
    <property type="evidence" value="ECO:0007669"/>
    <property type="project" value="TreeGrafter"/>
</dbReference>
<dbReference type="GO" id="GO:0005634">
    <property type="term" value="C:nucleus"/>
    <property type="evidence" value="ECO:0007669"/>
    <property type="project" value="UniProtKB-SubCell"/>
</dbReference>
<evidence type="ECO:0000256" key="7">
    <source>
        <dbReference type="ARBA" id="ARBA00023159"/>
    </source>
</evidence>
<dbReference type="RefSeq" id="XP_021040853.1">
    <property type="nucleotide sequence ID" value="XM_021185194.2"/>
</dbReference>
<dbReference type="Pfam" id="PF00105">
    <property type="entry name" value="zf-C4"/>
    <property type="match status" value="1"/>
</dbReference>
<keyword evidence="2 15" id="KW-0479">Metal-binding</keyword>
<dbReference type="InterPro" id="IPR013088">
    <property type="entry name" value="Znf_NHR/GATA"/>
</dbReference>
<evidence type="ECO:0000256" key="13">
    <source>
        <dbReference type="ARBA" id="ARBA00078912"/>
    </source>
</evidence>
<dbReference type="SMART" id="SM00430">
    <property type="entry name" value="HOLI"/>
    <property type="match status" value="1"/>
</dbReference>
<dbReference type="SUPFAM" id="SSF57716">
    <property type="entry name" value="Glucocorticoid receptor-like (DNA-binding domain)"/>
    <property type="match status" value="1"/>
</dbReference>
<keyword evidence="18" id="KW-1185">Reference proteome</keyword>
<accession>A0A6P5R0W8</accession>
<evidence type="ECO:0000256" key="6">
    <source>
        <dbReference type="ARBA" id="ARBA00023125"/>
    </source>
</evidence>
<comment type="subunit">
    <text evidence="11">Heterodimer with RXRA. Interacts with NCOA1. Interacts (via domain NR LBD) with CRY1 and CRY2 in a ligand-dependent manner.</text>
</comment>
<dbReference type="PROSITE" id="PS00031">
    <property type="entry name" value="NUCLEAR_REC_DBD_1"/>
    <property type="match status" value="1"/>
</dbReference>
<organism evidence="18 19">
    <name type="scientific">Mus caroli</name>
    <name type="common">Ryukyu mouse</name>
    <name type="synonym">Ricefield mouse</name>
    <dbReference type="NCBI Taxonomy" id="10089"/>
    <lineage>
        <taxon>Eukaryota</taxon>
        <taxon>Metazoa</taxon>
        <taxon>Chordata</taxon>
        <taxon>Craniata</taxon>
        <taxon>Vertebrata</taxon>
        <taxon>Euteleostomi</taxon>
        <taxon>Mammalia</taxon>
        <taxon>Eutheria</taxon>
        <taxon>Euarchontoglires</taxon>
        <taxon>Glires</taxon>
        <taxon>Rodentia</taxon>
        <taxon>Myomorpha</taxon>
        <taxon>Muroidea</taxon>
        <taxon>Muridae</taxon>
        <taxon>Murinae</taxon>
        <taxon>Mus</taxon>
        <taxon>Mus</taxon>
    </lineage>
</organism>
<dbReference type="SMART" id="SM00399">
    <property type="entry name" value="ZnF_C4"/>
    <property type="match status" value="1"/>
</dbReference>
<keyword evidence="6 15" id="KW-0238">DNA-binding</keyword>
<dbReference type="GO" id="GO:0004879">
    <property type="term" value="F:nuclear receptor activity"/>
    <property type="evidence" value="ECO:0007669"/>
    <property type="project" value="InterPro"/>
</dbReference>
<evidence type="ECO:0000256" key="4">
    <source>
        <dbReference type="ARBA" id="ARBA00022833"/>
    </source>
</evidence>
<dbReference type="CDD" id="cd06934">
    <property type="entry name" value="NR_LBD_PXR_like"/>
    <property type="match status" value="1"/>
</dbReference>
<dbReference type="Proteomes" id="UP000515126">
    <property type="component" value="Chromosome 16"/>
</dbReference>
<dbReference type="PRINTS" id="PR00047">
    <property type="entry name" value="STROIDFINGER"/>
</dbReference>
<dbReference type="AlphaFoldDB" id="A0A6P5R0W8"/>
<comment type="similarity">
    <text evidence="1">Belongs to the nuclear hormone receptor family. NR1 subfamily.</text>
</comment>
<dbReference type="InterPro" id="IPR000536">
    <property type="entry name" value="Nucl_hrmn_rcpt_lig-bd"/>
</dbReference>
<dbReference type="Gene3D" id="3.30.50.10">
    <property type="entry name" value="Erythroid Transcription Factor GATA-1, subunit A"/>
    <property type="match status" value="1"/>
</dbReference>
<name>A0A6P5R0W8_MUSCR</name>
<dbReference type="PROSITE" id="PS51843">
    <property type="entry name" value="NR_LBD"/>
    <property type="match status" value="1"/>
</dbReference>
<dbReference type="GO" id="GO:0045944">
    <property type="term" value="P:positive regulation of transcription by RNA polymerase II"/>
    <property type="evidence" value="ECO:0007669"/>
    <property type="project" value="TreeGrafter"/>
</dbReference>
<dbReference type="FunFam" id="3.30.50.10:FF:000033">
    <property type="entry name" value="Nuclear receptor subfamily 1 group I member 2"/>
    <property type="match status" value="1"/>
</dbReference>
<keyword evidence="8 15" id="KW-0804">Transcription</keyword>
<dbReference type="CTD" id="8856"/>
<evidence type="ECO:0000256" key="14">
    <source>
        <dbReference type="ARBA" id="ARBA00082649"/>
    </source>
</evidence>
<proteinExistence type="inferred from homology"/>
<dbReference type="FunFam" id="1.10.565.10:FF:000024">
    <property type="entry name" value="Nuclear receptor subfamily 1 group I member 2"/>
    <property type="match status" value="1"/>
</dbReference>
<evidence type="ECO:0000256" key="2">
    <source>
        <dbReference type="ARBA" id="ARBA00022723"/>
    </source>
</evidence>
<evidence type="ECO:0000256" key="8">
    <source>
        <dbReference type="ARBA" id="ARBA00023163"/>
    </source>
</evidence>
<dbReference type="InterPro" id="IPR035500">
    <property type="entry name" value="NHR-like_dom_sf"/>
</dbReference>
<evidence type="ECO:0000256" key="15">
    <source>
        <dbReference type="RuleBase" id="RU004334"/>
    </source>
</evidence>
<dbReference type="InterPro" id="IPR001728">
    <property type="entry name" value="ThyrH_rcpt"/>
</dbReference>
<evidence type="ECO:0000256" key="3">
    <source>
        <dbReference type="ARBA" id="ARBA00022771"/>
    </source>
</evidence>
<dbReference type="GO" id="GO:0000122">
    <property type="term" value="P:negative regulation of transcription by RNA polymerase II"/>
    <property type="evidence" value="ECO:0007669"/>
    <property type="project" value="TreeGrafter"/>
</dbReference>
<evidence type="ECO:0000259" key="17">
    <source>
        <dbReference type="PROSITE" id="PS51843"/>
    </source>
</evidence>
<dbReference type="InterPro" id="IPR050234">
    <property type="entry name" value="Nuclear_hormone_rcpt_NR1"/>
</dbReference>
<keyword evidence="4 15" id="KW-0862">Zinc</keyword>
<evidence type="ECO:0000256" key="9">
    <source>
        <dbReference type="ARBA" id="ARBA00023170"/>
    </source>
</evidence>
<sequence>MRPEESWSQVGLVQCEEADSALEEPINVEEEDGGLQICRVCGDKANGYHFNVMTCEGCKGFFRRAMKRNVRLRCPFRKGTCEITRKTRRQCQACRLRKCLESGMKKEMIMSDAAVEQRRALIKRKKREKIEAPPPGGQGLTEEQQALIQELMDAQMQTFDTTFSHFKDFRLRGEDGSIWNYQPPSKSDGKEIIPLLPHLADVSTYMFKGVINFAKVISYFRDLPIEDQISLLKGATFEMCILRFNTMFDTETGTWECGRLAYCFEDPNGGFQKLLLDPLMKFHCMLKKLQLHKEEYVLMQAISLFSPDRPGVVQRSVVDQLQERFALTLKAYIECSRPYPAHRFLFLKIMAVLTELRSINAQQTQQLLRIQDSHPFATPLMQELFSSTDG</sequence>
<dbReference type="GeneID" id="110311710"/>
<keyword evidence="9 15" id="KW-0675">Receptor</keyword>
<dbReference type="GO" id="GO:0008270">
    <property type="term" value="F:zinc ion binding"/>
    <property type="evidence" value="ECO:0007669"/>
    <property type="project" value="UniProtKB-KW"/>
</dbReference>
<dbReference type="PRINTS" id="PR00398">
    <property type="entry name" value="STRDHORMONER"/>
</dbReference>
<dbReference type="Pfam" id="PF00104">
    <property type="entry name" value="Hormone_recep"/>
    <property type="match status" value="1"/>
</dbReference>
<keyword evidence="3 15" id="KW-0863">Zinc-finger</keyword>
<comment type="subcellular location">
    <subcellularLocation>
        <location evidence="15">Nucleus</location>
    </subcellularLocation>
</comment>
<reference evidence="19" key="1">
    <citation type="submission" date="2025-08" db="UniProtKB">
        <authorList>
            <consortium name="RefSeq"/>
        </authorList>
    </citation>
    <scope>IDENTIFICATION</scope>
</reference>